<keyword evidence="3" id="KW-1185">Reference proteome</keyword>
<evidence type="ECO:0000256" key="1">
    <source>
        <dbReference type="SAM" id="MobiDB-lite"/>
    </source>
</evidence>
<comment type="caution">
    <text evidence="2">The sequence shown here is derived from an EMBL/GenBank/DDBJ whole genome shotgun (WGS) entry which is preliminary data.</text>
</comment>
<organism evidence="2 3">
    <name type="scientific">Symbiodinium pilosum</name>
    <name type="common">Dinoflagellate</name>
    <dbReference type="NCBI Taxonomy" id="2952"/>
    <lineage>
        <taxon>Eukaryota</taxon>
        <taxon>Sar</taxon>
        <taxon>Alveolata</taxon>
        <taxon>Dinophyceae</taxon>
        <taxon>Suessiales</taxon>
        <taxon>Symbiodiniaceae</taxon>
        <taxon>Symbiodinium</taxon>
    </lineage>
</organism>
<proteinExistence type="predicted"/>
<feature type="region of interest" description="Disordered" evidence="1">
    <location>
        <begin position="197"/>
        <end position="217"/>
    </location>
</feature>
<feature type="non-terminal residue" evidence="2">
    <location>
        <position position="1"/>
    </location>
</feature>
<evidence type="ECO:0000313" key="3">
    <source>
        <dbReference type="Proteomes" id="UP000649617"/>
    </source>
</evidence>
<feature type="compositionally biased region" description="Polar residues" evidence="1">
    <location>
        <begin position="208"/>
        <end position="217"/>
    </location>
</feature>
<dbReference type="Proteomes" id="UP000649617">
    <property type="component" value="Unassembled WGS sequence"/>
</dbReference>
<accession>A0A812VXF0</accession>
<feature type="non-terminal residue" evidence="2">
    <location>
        <position position="217"/>
    </location>
</feature>
<reference evidence="2" key="1">
    <citation type="submission" date="2021-02" db="EMBL/GenBank/DDBJ databases">
        <authorList>
            <person name="Dougan E. K."/>
            <person name="Rhodes N."/>
            <person name="Thang M."/>
            <person name="Chan C."/>
        </authorList>
    </citation>
    <scope>NUCLEOTIDE SEQUENCE</scope>
</reference>
<sequence length="217" mass="23310">WTSTSKANCEYCTPADKCETGAKRHEETCVRTGDLNNWEELDTWDDEKVWKAWDNKVQRLPQDGLRPFGDQLAEMCVTVKVTVPALTLSDKSSRVLETKINTTLEVIANATEKATASAEASAEAKRQATVEVQAEASATQKASATAEATYTAYAEAQDTATASYKAVAKANAQKKVKEDGNKAKIVIEATADAQKKSKASAKEVASATRTVTAQGEG</sequence>
<dbReference type="AlphaFoldDB" id="A0A812VXF0"/>
<gene>
    <name evidence="2" type="ORF">SPIL2461_LOCUS17228</name>
</gene>
<dbReference type="OrthoDB" id="431148at2759"/>
<protein>
    <submittedName>
        <fullName evidence="2">Uncharacterized protein</fullName>
    </submittedName>
</protein>
<dbReference type="EMBL" id="CAJNIZ010043026">
    <property type="protein sequence ID" value="CAE7647533.1"/>
    <property type="molecule type" value="Genomic_DNA"/>
</dbReference>
<name>A0A812VXF0_SYMPI</name>
<evidence type="ECO:0000313" key="2">
    <source>
        <dbReference type="EMBL" id="CAE7647533.1"/>
    </source>
</evidence>